<dbReference type="InterPro" id="IPR036388">
    <property type="entry name" value="WH-like_DNA-bd_sf"/>
</dbReference>
<dbReference type="SUPFAM" id="SSF88659">
    <property type="entry name" value="Sigma3 and sigma4 domains of RNA polymerase sigma factors"/>
    <property type="match status" value="1"/>
</dbReference>
<evidence type="ECO:0000256" key="2">
    <source>
        <dbReference type="ARBA" id="ARBA00023015"/>
    </source>
</evidence>
<evidence type="ECO:0000313" key="8">
    <source>
        <dbReference type="EMBL" id="XDP46042.1"/>
    </source>
</evidence>
<protein>
    <submittedName>
        <fullName evidence="8">RNA polymerase sigma factor</fullName>
    </submittedName>
</protein>
<feature type="domain" description="RNA polymerase sigma-70 region 4" evidence="7">
    <location>
        <begin position="106"/>
        <end position="152"/>
    </location>
</feature>
<dbReference type="RefSeq" id="WP_369046435.1">
    <property type="nucleotide sequence ID" value="NZ_CP163302.1"/>
</dbReference>
<evidence type="ECO:0000256" key="5">
    <source>
        <dbReference type="ARBA" id="ARBA00023163"/>
    </source>
</evidence>
<dbReference type="PANTHER" id="PTHR43133">
    <property type="entry name" value="RNA POLYMERASE ECF-TYPE SIGMA FACTO"/>
    <property type="match status" value="1"/>
</dbReference>
<dbReference type="GO" id="GO:0006352">
    <property type="term" value="P:DNA-templated transcription initiation"/>
    <property type="evidence" value="ECO:0007669"/>
    <property type="project" value="InterPro"/>
</dbReference>
<name>A0AB39L4H8_9MICC</name>
<evidence type="ECO:0000256" key="1">
    <source>
        <dbReference type="ARBA" id="ARBA00010641"/>
    </source>
</evidence>
<proteinExistence type="inferred from homology"/>
<dbReference type="InterPro" id="IPR007627">
    <property type="entry name" value="RNA_pol_sigma70_r2"/>
</dbReference>
<gene>
    <name evidence="8" type="ORF">AB5L97_03205</name>
</gene>
<keyword evidence="3" id="KW-0731">Sigma factor</keyword>
<evidence type="ECO:0000259" key="7">
    <source>
        <dbReference type="Pfam" id="PF04545"/>
    </source>
</evidence>
<keyword evidence="2" id="KW-0805">Transcription regulation</keyword>
<evidence type="ECO:0000256" key="4">
    <source>
        <dbReference type="ARBA" id="ARBA00023125"/>
    </source>
</evidence>
<dbReference type="Pfam" id="PF04545">
    <property type="entry name" value="Sigma70_r4"/>
    <property type="match status" value="1"/>
</dbReference>
<organism evidence="8">
    <name type="scientific">Sinomonas puerhi</name>
    <dbReference type="NCBI Taxonomy" id="3238584"/>
    <lineage>
        <taxon>Bacteria</taxon>
        <taxon>Bacillati</taxon>
        <taxon>Actinomycetota</taxon>
        <taxon>Actinomycetes</taxon>
        <taxon>Micrococcales</taxon>
        <taxon>Micrococcaceae</taxon>
        <taxon>Sinomonas</taxon>
    </lineage>
</organism>
<dbReference type="GO" id="GO:0003677">
    <property type="term" value="F:DNA binding"/>
    <property type="evidence" value="ECO:0007669"/>
    <property type="project" value="UniProtKB-KW"/>
</dbReference>
<dbReference type="EMBL" id="CP163302">
    <property type="protein sequence ID" value="XDP46042.1"/>
    <property type="molecule type" value="Genomic_DNA"/>
</dbReference>
<dbReference type="KEGG" id="spue:AB5L97_03205"/>
<dbReference type="InterPro" id="IPR039425">
    <property type="entry name" value="RNA_pol_sigma-70-like"/>
</dbReference>
<dbReference type="GO" id="GO:0016987">
    <property type="term" value="F:sigma factor activity"/>
    <property type="evidence" value="ECO:0007669"/>
    <property type="project" value="UniProtKB-KW"/>
</dbReference>
<comment type="similarity">
    <text evidence="1">Belongs to the sigma-70 factor family. ECF subfamily.</text>
</comment>
<dbReference type="InterPro" id="IPR014284">
    <property type="entry name" value="RNA_pol_sigma-70_dom"/>
</dbReference>
<dbReference type="Gene3D" id="1.10.1740.10">
    <property type="match status" value="1"/>
</dbReference>
<sequence>MDTKQPFEKLVELHGAAVLRVCRAVVGPLDADDVWQETFISALRAYTELPADANIEAWLVTIAHRRSLDSVRAAARRAVPIESVPDRESPLGIPDPPGDGVWNHVARLPDKQRRVIAYRYLADLPFTEIAAIVGGTPAAARRSAADGIKKLRILTSEDLPEGDSHEQH</sequence>
<evidence type="ECO:0000256" key="3">
    <source>
        <dbReference type="ARBA" id="ARBA00023082"/>
    </source>
</evidence>
<evidence type="ECO:0000259" key="6">
    <source>
        <dbReference type="Pfam" id="PF04542"/>
    </source>
</evidence>
<reference evidence="8" key="1">
    <citation type="submission" date="2024-07" db="EMBL/GenBank/DDBJ databases">
        <authorList>
            <person name="fu j."/>
        </authorList>
    </citation>
    <scope>NUCLEOTIDE SEQUENCE</scope>
    <source>
        <strain evidence="8">P10A9</strain>
    </source>
</reference>
<dbReference type="NCBIfam" id="TIGR02937">
    <property type="entry name" value="sigma70-ECF"/>
    <property type="match status" value="1"/>
</dbReference>
<dbReference type="InterPro" id="IPR013325">
    <property type="entry name" value="RNA_pol_sigma_r2"/>
</dbReference>
<dbReference type="Pfam" id="PF04542">
    <property type="entry name" value="Sigma70_r2"/>
    <property type="match status" value="1"/>
</dbReference>
<dbReference type="InterPro" id="IPR007630">
    <property type="entry name" value="RNA_pol_sigma70_r4"/>
</dbReference>
<keyword evidence="4" id="KW-0238">DNA-binding</keyword>
<dbReference type="InterPro" id="IPR013324">
    <property type="entry name" value="RNA_pol_sigma_r3/r4-like"/>
</dbReference>
<dbReference type="Gene3D" id="1.10.10.10">
    <property type="entry name" value="Winged helix-like DNA-binding domain superfamily/Winged helix DNA-binding domain"/>
    <property type="match status" value="1"/>
</dbReference>
<accession>A0AB39L4H8</accession>
<dbReference type="SUPFAM" id="SSF88946">
    <property type="entry name" value="Sigma2 domain of RNA polymerase sigma factors"/>
    <property type="match status" value="1"/>
</dbReference>
<feature type="domain" description="RNA polymerase sigma-70 region 2" evidence="6">
    <location>
        <begin position="10"/>
        <end position="77"/>
    </location>
</feature>
<dbReference type="PANTHER" id="PTHR43133:SF8">
    <property type="entry name" value="RNA POLYMERASE SIGMA FACTOR HI_1459-RELATED"/>
    <property type="match status" value="1"/>
</dbReference>
<dbReference type="AlphaFoldDB" id="A0AB39L4H8"/>
<keyword evidence="5" id="KW-0804">Transcription</keyword>